<dbReference type="OrthoDB" id="46564at2759"/>
<comment type="caution">
    <text evidence="6">The sequence shown here is derived from an EMBL/GenBank/DDBJ whole genome shotgun (WGS) entry which is preliminary data.</text>
</comment>
<dbReference type="GO" id="GO:0071885">
    <property type="term" value="F:N-terminal protein N-methyltransferase activity"/>
    <property type="evidence" value="ECO:0007669"/>
    <property type="project" value="UniProtKB-UniRule"/>
</dbReference>
<dbReference type="EMBL" id="BDGX01000037">
    <property type="protein sequence ID" value="GAV54122.1"/>
    <property type="molecule type" value="Genomic_DNA"/>
</dbReference>
<dbReference type="HAMAP" id="MF_03223">
    <property type="entry name" value="Methyltr_EFM7"/>
    <property type="match status" value="1"/>
</dbReference>
<proteinExistence type="inferred from homology"/>
<dbReference type="PANTHER" id="PTHR14614:SF10">
    <property type="entry name" value="PROTEIN N-TERMINAL AND LYSINE N-METHYLTRANSFERASE EFM7"/>
    <property type="match status" value="1"/>
</dbReference>
<evidence type="ECO:0000313" key="7">
    <source>
        <dbReference type="Proteomes" id="UP000187013"/>
    </source>
</evidence>
<feature type="binding site" evidence="5">
    <location>
        <position position="63"/>
    </location>
    <ligand>
        <name>S-adenosyl-L-methionine</name>
        <dbReference type="ChEBI" id="CHEBI:59789"/>
    </ligand>
</feature>
<keyword evidence="4 5" id="KW-0949">S-adenosyl-L-methionine</keyword>
<dbReference type="PROSITE" id="PS51560">
    <property type="entry name" value="SAM_MT_NNT1"/>
    <property type="match status" value="1"/>
</dbReference>
<comment type="function">
    <text evidence="5">S-adenosyl-L-methionine-dependent protein methyltransferase that trimethylates the N-terminal glycine 'Gly-2' of elongation factor 1-alpha, before also catalyzing the mono- and dimethylation of 'Lys-3'.</text>
</comment>
<dbReference type="InterPro" id="IPR019410">
    <property type="entry name" value="Methyltransf_16"/>
</dbReference>
<reference evidence="6 7" key="1">
    <citation type="submission" date="2016-08" db="EMBL/GenBank/DDBJ databases">
        <title>Draft genome sequence of allopolyploid Zygosaccharomyces rouxii.</title>
        <authorList>
            <person name="Watanabe J."/>
            <person name="Uehara K."/>
            <person name="Mogi Y."/>
            <person name="Tsukioka Y."/>
        </authorList>
    </citation>
    <scope>NUCLEOTIDE SEQUENCE [LARGE SCALE GENOMIC DNA]</scope>
    <source>
        <strain evidence="6 7">NBRC 110957</strain>
    </source>
</reference>
<feature type="binding site" evidence="5">
    <location>
        <begin position="89"/>
        <end position="91"/>
    </location>
    <ligand>
        <name>S-adenosyl-L-methionine</name>
        <dbReference type="ChEBI" id="CHEBI:59789"/>
    </ligand>
</feature>
<comment type="similarity">
    <text evidence="5">Belongs to the class I-like SAM-binding methyltransferase superfamily. EFM7 family.</text>
</comment>
<dbReference type="PANTHER" id="PTHR14614">
    <property type="entry name" value="HEPATOCELLULAR CARCINOMA-ASSOCIATED ANTIGEN"/>
    <property type="match status" value="1"/>
</dbReference>
<sequence length="263" mass="29752">MSDTELDGAFGVFEEPADFLPPPPEAHFADYEREYISKESDSQNKKVQLRLVGKSPLWGHMLWNAGIYTAKHLDKHPELVKGKKVLELGAAAALPTVICGLIGANKVVSTDYPEPELLQNIQYNVDHELYGGKPVSQDSNDRKVVVEGYIWGNEYEPILSHTGGSKFDSIILSDCVFNHTEHRKLLRCIKDLLADDGKALVVFSPHRPRFLDVDLSFFETAKEFGLASEFIDLVRWHPMFDEDPSTVEIRSRVYAYYLSHAKE</sequence>
<feature type="binding site" evidence="5">
    <location>
        <position position="111"/>
    </location>
    <ligand>
        <name>S-adenosyl-L-methionine</name>
        <dbReference type="ChEBI" id="CHEBI:59789"/>
    </ligand>
</feature>
<evidence type="ECO:0000256" key="2">
    <source>
        <dbReference type="ARBA" id="ARBA00022603"/>
    </source>
</evidence>
<gene>
    <name evidence="5" type="primary">EFM7</name>
    <name evidence="6" type="ORF">ZYGR_0AK06240</name>
</gene>
<organism evidence="6 7">
    <name type="scientific">Zygosaccharomyces rouxii</name>
    <dbReference type="NCBI Taxonomy" id="4956"/>
    <lineage>
        <taxon>Eukaryota</taxon>
        <taxon>Fungi</taxon>
        <taxon>Dikarya</taxon>
        <taxon>Ascomycota</taxon>
        <taxon>Saccharomycotina</taxon>
        <taxon>Saccharomycetes</taxon>
        <taxon>Saccharomycetales</taxon>
        <taxon>Saccharomycetaceae</taxon>
        <taxon>Zygosaccharomyces</taxon>
    </lineage>
</organism>
<evidence type="ECO:0000313" key="6">
    <source>
        <dbReference type="EMBL" id="GAV54122.1"/>
    </source>
</evidence>
<dbReference type="GO" id="GO:0016279">
    <property type="term" value="F:protein-lysine N-methyltransferase activity"/>
    <property type="evidence" value="ECO:0007669"/>
    <property type="project" value="UniProtKB-UniRule"/>
</dbReference>
<dbReference type="GO" id="GO:0005737">
    <property type="term" value="C:cytoplasm"/>
    <property type="evidence" value="ECO:0007669"/>
    <property type="project" value="UniProtKB-SubCell"/>
</dbReference>
<dbReference type="Proteomes" id="UP000187013">
    <property type="component" value="Unassembled WGS sequence"/>
</dbReference>
<evidence type="ECO:0000256" key="3">
    <source>
        <dbReference type="ARBA" id="ARBA00022679"/>
    </source>
</evidence>
<dbReference type="Gene3D" id="3.40.50.150">
    <property type="entry name" value="Vaccinia Virus protein VP39"/>
    <property type="match status" value="1"/>
</dbReference>
<protein>
    <recommendedName>
        <fullName evidence="5">Protein N-terminal and lysine N-methyltransferase EFM7</fullName>
        <ecNumber evidence="5">2.1.1.-</ecNumber>
    </recommendedName>
    <alternativeName>
        <fullName evidence="5">Elongation factor methyltransferase 7</fullName>
    </alternativeName>
</protein>
<dbReference type="EC" id="2.1.1.-" evidence="5"/>
<name>A0A1Q3AEL5_ZYGRO</name>
<comment type="subcellular location">
    <subcellularLocation>
        <location evidence="5">Cytoplasm</location>
    </subcellularLocation>
</comment>
<dbReference type="AlphaFoldDB" id="A0A1Q3AEL5"/>
<evidence type="ECO:0000256" key="1">
    <source>
        <dbReference type="ARBA" id="ARBA00022490"/>
    </source>
</evidence>
<feature type="binding site" evidence="5">
    <location>
        <position position="151"/>
    </location>
    <ligand>
        <name>S-adenosyl-L-methionine</name>
        <dbReference type="ChEBI" id="CHEBI:59789"/>
    </ligand>
</feature>
<keyword evidence="2 5" id="KW-0489">Methyltransferase</keyword>
<evidence type="ECO:0000256" key="5">
    <source>
        <dbReference type="HAMAP-Rule" id="MF_03223"/>
    </source>
</evidence>
<accession>A0A1Q3AEL5</accession>
<dbReference type="InterPro" id="IPR029063">
    <property type="entry name" value="SAM-dependent_MTases_sf"/>
</dbReference>
<dbReference type="SUPFAM" id="SSF53335">
    <property type="entry name" value="S-adenosyl-L-methionine-dependent methyltransferases"/>
    <property type="match status" value="1"/>
</dbReference>
<dbReference type="Pfam" id="PF10294">
    <property type="entry name" value="Methyltransf_16"/>
    <property type="match status" value="1"/>
</dbReference>
<keyword evidence="3 5" id="KW-0808">Transferase</keyword>
<evidence type="ECO:0000256" key="4">
    <source>
        <dbReference type="ARBA" id="ARBA00022691"/>
    </source>
</evidence>
<dbReference type="InterPro" id="IPR025784">
    <property type="entry name" value="EFM7"/>
</dbReference>
<feature type="binding site" evidence="5">
    <location>
        <position position="173"/>
    </location>
    <ligand>
        <name>S-adenosyl-L-methionine</name>
        <dbReference type="ChEBI" id="CHEBI:59789"/>
    </ligand>
</feature>
<keyword evidence="1 5" id="KW-0963">Cytoplasm</keyword>
<dbReference type="GO" id="GO:0032259">
    <property type="term" value="P:methylation"/>
    <property type="evidence" value="ECO:0007669"/>
    <property type="project" value="UniProtKB-KW"/>
</dbReference>